<protein>
    <recommendedName>
        <fullName evidence="3">Fungal N-terminal domain-containing protein</fullName>
    </recommendedName>
</protein>
<dbReference type="EMBL" id="KB908833">
    <property type="protein sequence ID" value="EOA83505.1"/>
    <property type="molecule type" value="Genomic_DNA"/>
</dbReference>
<name>R0IDU7_EXST2</name>
<dbReference type="Proteomes" id="UP000016935">
    <property type="component" value="Unassembled WGS sequence"/>
</dbReference>
<dbReference type="OrthoDB" id="3787958at2759"/>
<evidence type="ECO:0008006" key="3">
    <source>
        <dbReference type="Google" id="ProtNLM"/>
    </source>
</evidence>
<gene>
    <name evidence="1" type="ORF">SETTUDRAFT_180628</name>
</gene>
<dbReference type="AlphaFoldDB" id="R0IDU7"/>
<dbReference type="HOGENOM" id="CLU_1147793_0_0_1"/>
<reference evidence="1 2" key="2">
    <citation type="journal article" date="2013" name="PLoS Genet.">
        <title>Comparative genome structure, secondary metabolite, and effector coding capacity across Cochliobolus pathogens.</title>
        <authorList>
            <person name="Condon B.J."/>
            <person name="Leng Y."/>
            <person name="Wu D."/>
            <person name="Bushley K.E."/>
            <person name="Ohm R.A."/>
            <person name="Otillar R."/>
            <person name="Martin J."/>
            <person name="Schackwitz W."/>
            <person name="Grimwood J."/>
            <person name="MohdZainudin N."/>
            <person name="Xue C."/>
            <person name="Wang R."/>
            <person name="Manning V.A."/>
            <person name="Dhillon B."/>
            <person name="Tu Z.J."/>
            <person name="Steffenson B.J."/>
            <person name="Salamov A."/>
            <person name="Sun H."/>
            <person name="Lowry S."/>
            <person name="LaButti K."/>
            <person name="Han J."/>
            <person name="Copeland A."/>
            <person name="Lindquist E."/>
            <person name="Barry K."/>
            <person name="Schmutz J."/>
            <person name="Baker S.E."/>
            <person name="Ciuffetti L.M."/>
            <person name="Grigoriev I.V."/>
            <person name="Zhong S."/>
            <person name="Turgeon B.G."/>
        </authorList>
    </citation>
    <scope>NUCLEOTIDE SEQUENCE [LARGE SCALE GENOMIC DNA]</scope>
    <source>
        <strain evidence="2">28A</strain>
    </source>
</reference>
<dbReference type="RefSeq" id="XP_008029203.1">
    <property type="nucleotide sequence ID" value="XM_008031012.1"/>
</dbReference>
<sequence length="242" mass="27539">MAELGALASAVQLADVALRTSSEIRKFLDAYGHSDRDSKSLRDEALSEVEVNVRNLRKHILGFCKSKNATEGDGDLFDTIFKALKGYDADILQTKRLLPHKPAEKAYVKIHWVLKKREAQEVMQRIFRRNSNLIAALEIVGRQQSLRIREDTQNILAKQTASDVATSKHLTEIQSNIRKQEENHAELIAHSKTIIRENRVQQASSNQHHKMLTLLTSKQASRTNRRLRHIEETTSQIASSTR</sequence>
<proteinExistence type="predicted"/>
<dbReference type="GeneID" id="19401782"/>
<organism evidence="1 2">
    <name type="scientific">Exserohilum turcicum (strain 28A)</name>
    <name type="common">Northern leaf blight fungus</name>
    <name type="synonym">Setosphaeria turcica</name>
    <dbReference type="NCBI Taxonomy" id="671987"/>
    <lineage>
        <taxon>Eukaryota</taxon>
        <taxon>Fungi</taxon>
        <taxon>Dikarya</taxon>
        <taxon>Ascomycota</taxon>
        <taxon>Pezizomycotina</taxon>
        <taxon>Dothideomycetes</taxon>
        <taxon>Pleosporomycetidae</taxon>
        <taxon>Pleosporales</taxon>
        <taxon>Pleosporineae</taxon>
        <taxon>Pleosporaceae</taxon>
        <taxon>Exserohilum</taxon>
    </lineage>
</organism>
<evidence type="ECO:0000313" key="1">
    <source>
        <dbReference type="EMBL" id="EOA83505.1"/>
    </source>
</evidence>
<evidence type="ECO:0000313" key="2">
    <source>
        <dbReference type="Proteomes" id="UP000016935"/>
    </source>
</evidence>
<reference evidence="1 2" key="1">
    <citation type="journal article" date="2012" name="PLoS Pathog.">
        <title>Diverse lifestyles and strategies of plant pathogenesis encoded in the genomes of eighteen Dothideomycetes fungi.</title>
        <authorList>
            <person name="Ohm R.A."/>
            <person name="Feau N."/>
            <person name="Henrissat B."/>
            <person name="Schoch C.L."/>
            <person name="Horwitz B.A."/>
            <person name="Barry K.W."/>
            <person name="Condon B.J."/>
            <person name="Copeland A.C."/>
            <person name="Dhillon B."/>
            <person name="Glaser F."/>
            <person name="Hesse C.N."/>
            <person name="Kosti I."/>
            <person name="LaButti K."/>
            <person name="Lindquist E.A."/>
            <person name="Lucas S."/>
            <person name="Salamov A.A."/>
            <person name="Bradshaw R.E."/>
            <person name="Ciuffetti L."/>
            <person name="Hamelin R.C."/>
            <person name="Kema G.H.J."/>
            <person name="Lawrence C."/>
            <person name="Scott J.A."/>
            <person name="Spatafora J.W."/>
            <person name="Turgeon B.G."/>
            <person name="de Wit P.J.G.M."/>
            <person name="Zhong S."/>
            <person name="Goodwin S.B."/>
            <person name="Grigoriev I.V."/>
        </authorList>
    </citation>
    <scope>NUCLEOTIDE SEQUENCE [LARGE SCALE GENOMIC DNA]</scope>
    <source>
        <strain evidence="2">28A</strain>
    </source>
</reference>
<keyword evidence="2" id="KW-1185">Reference proteome</keyword>
<accession>R0IDU7</accession>